<evidence type="ECO:0000313" key="2">
    <source>
        <dbReference type="EMBL" id="KAK0605104.1"/>
    </source>
</evidence>
<feature type="region of interest" description="Disordered" evidence="1">
    <location>
        <begin position="186"/>
        <end position="221"/>
    </location>
</feature>
<organism evidence="2 3">
    <name type="scientific">Acer saccharum</name>
    <name type="common">Sugar maple</name>
    <dbReference type="NCBI Taxonomy" id="4024"/>
    <lineage>
        <taxon>Eukaryota</taxon>
        <taxon>Viridiplantae</taxon>
        <taxon>Streptophyta</taxon>
        <taxon>Embryophyta</taxon>
        <taxon>Tracheophyta</taxon>
        <taxon>Spermatophyta</taxon>
        <taxon>Magnoliopsida</taxon>
        <taxon>eudicotyledons</taxon>
        <taxon>Gunneridae</taxon>
        <taxon>Pentapetalae</taxon>
        <taxon>rosids</taxon>
        <taxon>malvids</taxon>
        <taxon>Sapindales</taxon>
        <taxon>Sapindaceae</taxon>
        <taxon>Hippocastanoideae</taxon>
        <taxon>Acereae</taxon>
        <taxon>Acer</taxon>
    </lineage>
</organism>
<name>A0AA39T933_ACESA</name>
<proteinExistence type="predicted"/>
<feature type="region of interest" description="Disordered" evidence="1">
    <location>
        <begin position="1"/>
        <end position="28"/>
    </location>
</feature>
<comment type="caution">
    <text evidence="2">The sequence shown here is derived from an EMBL/GenBank/DDBJ whole genome shotgun (WGS) entry which is preliminary data.</text>
</comment>
<accession>A0AA39T933</accession>
<feature type="compositionally biased region" description="Low complexity" evidence="1">
    <location>
        <begin position="122"/>
        <end position="134"/>
    </location>
</feature>
<feature type="region of interest" description="Disordered" evidence="1">
    <location>
        <begin position="251"/>
        <end position="278"/>
    </location>
</feature>
<sequence length="303" mass="33329">MPTSFLTTALRGGRLASSESHDGGQRPPWWRLLTSITEFQGGQESCKESTAEKNEECKEAGEQIASPKTGCNDKIAERDSYGPWMQENRSGQASVGAGKPGTFVVKKGADTGKNSMKVSPLKNNGKSVSKSVGGSRFSILSDNMEEEINIENRQSMASSSRVLTEISNRVLPTKKQLTPNAYKYLIEPPSVKSSLSKSPKENGTEVRTKKSGKETKKNRLQSFSVQAKSLEEDIEDSEVLQNLHEKMVEIRMAETQHPSVSDQPLQVEDSNPTQGQQQVVVSDEFTFEVVASKLKEAMEIVLE</sequence>
<feature type="region of interest" description="Disordered" evidence="1">
    <location>
        <begin position="41"/>
        <end position="134"/>
    </location>
</feature>
<gene>
    <name evidence="2" type="ORF">LWI29_022815</name>
</gene>
<dbReference type="AlphaFoldDB" id="A0AA39T933"/>
<reference evidence="2" key="2">
    <citation type="submission" date="2023-06" db="EMBL/GenBank/DDBJ databases">
        <authorList>
            <person name="Swenson N.G."/>
            <person name="Wegrzyn J.L."/>
            <person name="Mcevoy S.L."/>
        </authorList>
    </citation>
    <scope>NUCLEOTIDE SEQUENCE</scope>
    <source>
        <strain evidence="2">NS2018</strain>
        <tissue evidence="2">Leaf</tissue>
    </source>
</reference>
<evidence type="ECO:0000313" key="3">
    <source>
        <dbReference type="Proteomes" id="UP001168877"/>
    </source>
</evidence>
<reference evidence="2" key="1">
    <citation type="journal article" date="2022" name="Plant J.">
        <title>Strategies of tolerance reflected in two North American maple genomes.</title>
        <authorList>
            <person name="McEvoy S.L."/>
            <person name="Sezen U.U."/>
            <person name="Trouern-Trend A."/>
            <person name="McMahon S.M."/>
            <person name="Schaberg P.G."/>
            <person name="Yang J."/>
            <person name="Wegrzyn J.L."/>
            <person name="Swenson N.G."/>
        </authorList>
    </citation>
    <scope>NUCLEOTIDE SEQUENCE</scope>
    <source>
        <strain evidence="2">NS2018</strain>
    </source>
</reference>
<evidence type="ECO:0000256" key="1">
    <source>
        <dbReference type="SAM" id="MobiDB-lite"/>
    </source>
</evidence>
<dbReference type="Proteomes" id="UP001168877">
    <property type="component" value="Unassembled WGS sequence"/>
</dbReference>
<dbReference type="EMBL" id="JAUESC010000002">
    <property type="protein sequence ID" value="KAK0605104.1"/>
    <property type="molecule type" value="Genomic_DNA"/>
</dbReference>
<feature type="compositionally biased region" description="Low complexity" evidence="1">
    <location>
        <begin position="188"/>
        <end position="197"/>
    </location>
</feature>
<keyword evidence="3" id="KW-1185">Reference proteome</keyword>
<feature type="compositionally biased region" description="Polar residues" evidence="1">
    <location>
        <begin position="256"/>
        <end position="278"/>
    </location>
</feature>
<feature type="compositionally biased region" description="Basic and acidic residues" evidence="1">
    <location>
        <begin position="198"/>
        <end position="217"/>
    </location>
</feature>
<feature type="compositionally biased region" description="Basic and acidic residues" evidence="1">
    <location>
        <begin position="45"/>
        <end position="61"/>
    </location>
</feature>
<protein>
    <submittedName>
        <fullName evidence="2">Uncharacterized protein</fullName>
    </submittedName>
</protein>